<reference evidence="2 3" key="1">
    <citation type="submission" date="2021-02" db="EMBL/GenBank/DDBJ databases">
        <title>Variation within the Batrachochytrium salamandrivorans European outbreak.</title>
        <authorList>
            <person name="Kelly M."/>
            <person name="Pasmans F."/>
            <person name="Shea T.P."/>
            <person name="Munoz J.F."/>
            <person name="Carranza S."/>
            <person name="Cuomo C.A."/>
            <person name="Martel A."/>
        </authorList>
    </citation>
    <scope>NUCLEOTIDE SEQUENCE [LARGE SCALE GENOMIC DNA]</scope>
    <source>
        <strain evidence="2 3">AMFP18/2</strain>
    </source>
</reference>
<evidence type="ECO:0000313" key="3">
    <source>
        <dbReference type="Proteomes" id="UP001648503"/>
    </source>
</evidence>
<feature type="region of interest" description="Disordered" evidence="1">
    <location>
        <begin position="440"/>
        <end position="459"/>
    </location>
</feature>
<keyword evidence="3" id="KW-1185">Reference proteome</keyword>
<organism evidence="2 3">
    <name type="scientific">Batrachochytrium salamandrivorans</name>
    <dbReference type="NCBI Taxonomy" id="1357716"/>
    <lineage>
        <taxon>Eukaryota</taxon>
        <taxon>Fungi</taxon>
        <taxon>Fungi incertae sedis</taxon>
        <taxon>Chytridiomycota</taxon>
        <taxon>Chytridiomycota incertae sedis</taxon>
        <taxon>Chytridiomycetes</taxon>
        <taxon>Rhizophydiales</taxon>
        <taxon>Rhizophydiales incertae sedis</taxon>
        <taxon>Batrachochytrium</taxon>
    </lineage>
</organism>
<dbReference type="Proteomes" id="UP001648503">
    <property type="component" value="Unassembled WGS sequence"/>
</dbReference>
<protein>
    <recommendedName>
        <fullName evidence="4">SAP domain-containing protein</fullName>
    </recommendedName>
</protein>
<sequence>MMATISRGIMPHMHRHPLLRSSLVVGAATVLSRTIRNTATVAALAPIRSAAATTHSLQHQFQSYSHLEQCRTYSTPIDWVMSSIHQKALRRKRLPENWTRDSVHIDDLNNIGYRKLVNLGRYLGLSQNLTKAEIIERLKSHIESTPSMLLPDGSINFESTMFTNYQIYPKELHSLKIYRLRSLCGSLGISIKNSKDEMVDLVSLHIRRNPLAMISSATIDLRNNDTIDDSTNHPTTEQSMAAVLKRLPTCTSRRLRGLCSSFRISEYRGHDILVKLAQDHLRQNPSLLSPNGTIPLQLLLNYDDSQSKPLTVDSLTQLSGYQLWTFSDICGIPYTITIPEFAGIVKNKLLDSASPLVGEGGMVNLQFTPKPSKQEISYISNMPIHINRLEELSLAQLVIFCKMLGVSSDKPKAQLVEEMRLYSVSNPSVVTEDGLLIRRKKPSSKRSSNKKAPSKPMYLHSLDTSHMDDIRLMCRSYRILTVIPKEQLLERIKLHLQEHPEAVHADGTVDFAALLHSKD</sequence>
<evidence type="ECO:0008006" key="4">
    <source>
        <dbReference type="Google" id="ProtNLM"/>
    </source>
</evidence>
<feature type="compositionally biased region" description="Basic residues" evidence="1">
    <location>
        <begin position="440"/>
        <end position="453"/>
    </location>
</feature>
<accession>A0ABQ8ETV7</accession>
<evidence type="ECO:0000313" key="2">
    <source>
        <dbReference type="EMBL" id="KAH6586510.1"/>
    </source>
</evidence>
<name>A0ABQ8ETV7_9FUNG</name>
<evidence type="ECO:0000256" key="1">
    <source>
        <dbReference type="SAM" id="MobiDB-lite"/>
    </source>
</evidence>
<gene>
    <name evidence="2" type="ORF">BASA50_000464</name>
</gene>
<dbReference type="EMBL" id="JAFCIX010000573">
    <property type="protein sequence ID" value="KAH6586510.1"/>
    <property type="molecule type" value="Genomic_DNA"/>
</dbReference>
<comment type="caution">
    <text evidence="2">The sequence shown here is derived from an EMBL/GenBank/DDBJ whole genome shotgun (WGS) entry which is preliminary data.</text>
</comment>
<proteinExistence type="predicted"/>